<dbReference type="InterPro" id="IPR050548">
    <property type="entry name" value="PcG_chromatin_remod_factors"/>
</dbReference>
<dbReference type="InterPro" id="IPR001660">
    <property type="entry name" value="SAM"/>
</dbReference>
<dbReference type="CDD" id="cd20100">
    <property type="entry name" value="MBT_dSfmbt-like_rpt4"/>
    <property type="match status" value="1"/>
</dbReference>
<dbReference type="PANTHER" id="PTHR12247">
    <property type="entry name" value="POLYCOMB GROUP PROTEIN"/>
    <property type="match status" value="1"/>
</dbReference>
<feature type="repeat" description="MBT" evidence="12">
    <location>
        <begin position="414"/>
        <end position="515"/>
    </location>
</feature>
<evidence type="ECO:0000256" key="8">
    <source>
        <dbReference type="ARBA" id="ARBA00023125"/>
    </source>
</evidence>
<comment type="subcellular location">
    <subcellularLocation>
        <location evidence="1">Nucleus</location>
    </subcellularLocation>
</comment>
<dbReference type="GO" id="GO:0006325">
    <property type="term" value="P:chromatin organization"/>
    <property type="evidence" value="ECO:0007669"/>
    <property type="project" value="UniProtKB-KW"/>
</dbReference>
<feature type="repeat" description="MBT" evidence="12">
    <location>
        <begin position="521"/>
        <end position="629"/>
    </location>
</feature>
<dbReference type="InterPro" id="IPR012313">
    <property type="entry name" value="Znf_FCS"/>
</dbReference>
<dbReference type="SMART" id="SM00454">
    <property type="entry name" value="SAM"/>
    <property type="match status" value="1"/>
</dbReference>
<keyword evidence="2" id="KW-0479">Metal-binding</keyword>
<dbReference type="STRING" id="32264.T1KMI6"/>
<evidence type="ECO:0000256" key="11">
    <source>
        <dbReference type="PROSITE-ProRule" id="PRU00367"/>
    </source>
</evidence>
<keyword evidence="17" id="KW-1185">Reference proteome</keyword>
<dbReference type="Gene3D" id="1.10.150.50">
    <property type="entry name" value="Transcription Factor, Ets-1"/>
    <property type="match status" value="1"/>
</dbReference>
<dbReference type="GO" id="GO:0045892">
    <property type="term" value="P:negative regulation of DNA-templated transcription"/>
    <property type="evidence" value="ECO:0007669"/>
    <property type="project" value="TreeGrafter"/>
</dbReference>
<dbReference type="GO" id="GO:0008270">
    <property type="term" value="F:zinc ion binding"/>
    <property type="evidence" value="ECO:0007669"/>
    <property type="project" value="UniProtKB-KW"/>
</dbReference>
<dbReference type="CDD" id="cd20122">
    <property type="entry name" value="MBT_dSfmbt_rpt2"/>
    <property type="match status" value="1"/>
</dbReference>
<feature type="compositionally biased region" description="Polar residues" evidence="13">
    <location>
        <begin position="233"/>
        <end position="261"/>
    </location>
</feature>
<dbReference type="InterPro" id="IPR004092">
    <property type="entry name" value="Mbt"/>
</dbReference>
<dbReference type="GO" id="GO:0005634">
    <property type="term" value="C:nucleus"/>
    <property type="evidence" value="ECO:0007669"/>
    <property type="project" value="UniProtKB-SubCell"/>
</dbReference>
<evidence type="ECO:0000256" key="7">
    <source>
        <dbReference type="ARBA" id="ARBA00023015"/>
    </source>
</evidence>
<dbReference type="SUPFAM" id="SSF47769">
    <property type="entry name" value="SAM/Pointed domain"/>
    <property type="match status" value="1"/>
</dbReference>
<feature type="repeat" description="MBT" evidence="12">
    <location>
        <begin position="294"/>
        <end position="406"/>
    </location>
</feature>
<feature type="compositionally biased region" description="Polar residues" evidence="13">
    <location>
        <begin position="103"/>
        <end position="116"/>
    </location>
</feature>
<name>T1KMI6_TETUR</name>
<evidence type="ECO:0000256" key="2">
    <source>
        <dbReference type="ARBA" id="ARBA00022723"/>
    </source>
</evidence>
<keyword evidence="7" id="KW-0805">Transcription regulation</keyword>
<evidence type="ECO:0000256" key="10">
    <source>
        <dbReference type="ARBA" id="ARBA00023242"/>
    </source>
</evidence>
<keyword evidence="10" id="KW-0539">Nucleus</keyword>
<evidence type="ECO:0008006" key="18">
    <source>
        <dbReference type="Google" id="ProtNLM"/>
    </source>
</evidence>
<evidence type="ECO:0000256" key="5">
    <source>
        <dbReference type="ARBA" id="ARBA00022833"/>
    </source>
</evidence>
<protein>
    <recommendedName>
        <fullName evidence="18">FCS-type domain-containing protein</fullName>
    </recommendedName>
</protein>
<evidence type="ECO:0000256" key="4">
    <source>
        <dbReference type="ARBA" id="ARBA00022771"/>
    </source>
</evidence>
<organism evidence="16 17">
    <name type="scientific">Tetranychus urticae</name>
    <name type="common">Two-spotted spider mite</name>
    <dbReference type="NCBI Taxonomy" id="32264"/>
    <lineage>
        <taxon>Eukaryota</taxon>
        <taxon>Metazoa</taxon>
        <taxon>Ecdysozoa</taxon>
        <taxon>Arthropoda</taxon>
        <taxon>Chelicerata</taxon>
        <taxon>Arachnida</taxon>
        <taxon>Acari</taxon>
        <taxon>Acariformes</taxon>
        <taxon>Trombidiformes</taxon>
        <taxon>Prostigmata</taxon>
        <taxon>Eleutherengona</taxon>
        <taxon>Raphignathae</taxon>
        <taxon>Tetranychoidea</taxon>
        <taxon>Tetranychidae</taxon>
        <taxon>Tetranychus</taxon>
    </lineage>
</organism>
<dbReference type="eggNOG" id="KOG3766">
    <property type="taxonomic scope" value="Eukaryota"/>
</dbReference>
<feature type="compositionally biased region" description="Low complexity" evidence="13">
    <location>
        <begin position="262"/>
        <end position="281"/>
    </location>
</feature>
<dbReference type="EMBL" id="CAEY01000244">
    <property type="status" value="NOT_ANNOTATED_CDS"/>
    <property type="molecule type" value="Genomic_DNA"/>
</dbReference>
<sequence>MHNGKGPNGIPIMKDGMATCLRCGNVGVKDTFYGKGKQYCSANCVRGLIPGASTSRFVPLFKIPPVTLANVASSSAVNQPPSRKINLVTTTIGPTTLTNPLTQANSPKINQTSVIQSTSSSASTATPKPLTPTTSTSSNSANTSTAPATSTSTSTSSSTSSGSSSNNVNIQSGDTSNPKATEPASATQTEQANTSGHCSSPLTPQPGQIHGKSNGNSPIQQKRKKQPLLTEQPKVQNESASTSNSVINSTEKKPGQTNQGESSKSSSSSNSSNQKSSNVNSPHKNTPKYLSNSFNWITMLEKNHDLLTAPVSSFKHCPVSEVWNSFVTIGLKVEVKNRDVPLPKAPKAKQDYYWIASIVKVAGYFILLRYEGFDTDGSKDFWINLFSNQIHPIGWCAAQGKILIPPKMIADKCSDWKAVLVKRLTGARTLPDNFFNQVKESLKSRFKVGMILECVDKTRLSAVRVATIDKIIGGRLHLKYEGEEEDEAGFWCHENSPLIHPVGWAQVIGHELKATQDYARSSLDKTIHKKFDENDAYWSLFPVQRPHPSINMSDYQFSEGMKLEAIDPLNLSNICVATVTKVLRSHYLMIGIDGMMANDGSDWFCYHVLSPNIFPAGFCMLNNIPLTPPSGYNKEFNWFEYLQETQSRAAPVHLFKKDIPVHGFKEGMFIEAVDLMVPRLICVATIIKVVGRLLKIHFNGWDETYDQWCDCESPELYPIGWCQMVGYPLEPPREGDSSEIATYSAAIDGRSRKRHYFRGRHKRRRRGAASTSNENSHITYSNPEQASTSELIDSFSSSFSSISYDWSSSQQAGPSSPPTSMPYACESNSSVVVKPSPIQPITPTPGPSSTATKSSERSEDPRNWSVDDVYDYLQAKDCGNYAHCFVREKIDGSRFLKLTNDEVLELTCKKLGPSLKINALIQSLRGNKPQ</sequence>
<evidence type="ECO:0000256" key="12">
    <source>
        <dbReference type="PROSITE-ProRule" id="PRU00459"/>
    </source>
</evidence>
<feature type="region of interest" description="Disordered" evidence="13">
    <location>
        <begin position="97"/>
        <end position="286"/>
    </location>
</feature>
<keyword evidence="9" id="KW-0804">Transcription</keyword>
<dbReference type="InterPro" id="IPR038603">
    <property type="entry name" value="Znf_FCS_sf"/>
</dbReference>
<reference evidence="17" key="1">
    <citation type="submission" date="2011-08" db="EMBL/GenBank/DDBJ databases">
        <authorList>
            <person name="Rombauts S."/>
        </authorList>
    </citation>
    <scope>NUCLEOTIDE SEQUENCE</scope>
    <source>
        <strain evidence="17">London</strain>
    </source>
</reference>
<feature type="compositionally biased region" description="Pro residues" evidence="13">
    <location>
        <begin position="837"/>
        <end position="846"/>
    </location>
</feature>
<dbReference type="Gene3D" id="2.30.30.140">
    <property type="match status" value="4"/>
</dbReference>
<dbReference type="Pfam" id="PF02820">
    <property type="entry name" value="MBT"/>
    <property type="match status" value="4"/>
</dbReference>
<dbReference type="EnsemblMetazoa" id="tetur15g01750.1">
    <property type="protein sequence ID" value="tetur15g01750.1"/>
    <property type="gene ID" value="tetur15g01750"/>
</dbReference>
<dbReference type="HOGENOM" id="CLU_005352_1_0_1"/>
<evidence type="ECO:0000256" key="3">
    <source>
        <dbReference type="ARBA" id="ARBA00022737"/>
    </source>
</evidence>
<evidence type="ECO:0000259" key="15">
    <source>
        <dbReference type="PROSITE" id="PS51024"/>
    </source>
</evidence>
<dbReference type="SMART" id="SM00561">
    <property type="entry name" value="MBT"/>
    <property type="match status" value="4"/>
</dbReference>
<feature type="compositionally biased region" description="Polar residues" evidence="13">
    <location>
        <begin position="168"/>
        <end position="220"/>
    </location>
</feature>
<evidence type="ECO:0000256" key="1">
    <source>
        <dbReference type="ARBA" id="ARBA00004123"/>
    </source>
</evidence>
<dbReference type="InterPro" id="IPR013761">
    <property type="entry name" value="SAM/pointed_sf"/>
</dbReference>
<dbReference type="GO" id="GO:0042393">
    <property type="term" value="F:histone binding"/>
    <property type="evidence" value="ECO:0007669"/>
    <property type="project" value="TreeGrafter"/>
</dbReference>
<proteinExistence type="predicted"/>
<dbReference type="PROSITE" id="PS50105">
    <property type="entry name" value="SAM_DOMAIN"/>
    <property type="match status" value="1"/>
</dbReference>
<dbReference type="Pfam" id="PF00536">
    <property type="entry name" value="SAM_1"/>
    <property type="match status" value="1"/>
</dbReference>
<feature type="repeat" description="MBT" evidence="12">
    <location>
        <begin position="636"/>
        <end position="732"/>
    </location>
</feature>
<dbReference type="AlphaFoldDB" id="T1KMI6"/>
<keyword evidence="4 11" id="KW-0863">Zinc-finger</keyword>
<feature type="compositionally biased region" description="Low complexity" evidence="13">
    <location>
        <begin position="117"/>
        <end position="167"/>
    </location>
</feature>
<feature type="domain" description="SAM" evidence="14">
    <location>
        <begin position="864"/>
        <end position="927"/>
    </location>
</feature>
<evidence type="ECO:0000313" key="16">
    <source>
        <dbReference type="EnsemblMetazoa" id="tetur15g01750.1"/>
    </source>
</evidence>
<evidence type="ECO:0000259" key="14">
    <source>
        <dbReference type="PROSITE" id="PS50105"/>
    </source>
</evidence>
<feature type="compositionally biased region" description="Basic residues" evidence="13">
    <location>
        <begin position="754"/>
        <end position="767"/>
    </location>
</feature>
<feature type="compositionally biased region" description="Polar residues" evidence="13">
    <location>
        <begin position="769"/>
        <end position="786"/>
    </location>
</feature>
<dbReference type="InterPro" id="IPR047359">
    <property type="entry name" value="MBT_dSfmbt_rpt2"/>
</dbReference>
<evidence type="ECO:0000256" key="6">
    <source>
        <dbReference type="ARBA" id="ARBA00022853"/>
    </source>
</evidence>
<dbReference type="PANTHER" id="PTHR12247:SF104">
    <property type="entry name" value="POLYCOMB PROTEIN SFMBT"/>
    <property type="match status" value="1"/>
</dbReference>
<evidence type="ECO:0000256" key="9">
    <source>
        <dbReference type="ARBA" id="ARBA00023163"/>
    </source>
</evidence>
<dbReference type="GO" id="GO:0003682">
    <property type="term" value="F:chromatin binding"/>
    <property type="evidence" value="ECO:0007669"/>
    <property type="project" value="TreeGrafter"/>
</dbReference>
<keyword evidence="6" id="KW-0156">Chromatin regulator</keyword>
<accession>T1KMI6</accession>
<feature type="region of interest" description="Disordered" evidence="13">
    <location>
        <begin position="806"/>
        <end position="863"/>
    </location>
</feature>
<evidence type="ECO:0000313" key="17">
    <source>
        <dbReference type="Proteomes" id="UP000015104"/>
    </source>
</evidence>
<evidence type="ECO:0000256" key="13">
    <source>
        <dbReference type="SAM" id="MobiDB-lite"/>
    </source>
</evidence>
<feature type="region of interest" description="Disordered" evidence="13">
    <location>
        <begin position="754"/>
        <end position="786"/>
    </location>
</feature>
<dbReference type="SUPFAM" id="SSF63748">
    <property type="entry name" value="Tudor/PWWP/MBT"/>
    <property type="match status" value="4"/>
</dbReference>
<feature type="domain" description="FCS-type" evidence="15">
    <location>
        <begin position="11"/>
        <end position="46"/>
    </location>
</feature>
<dbReference type="Gene3D" id="3.30.60.160">
    <property type="match status" value="1"/>
</dbReference>
<keyword evidence="5" id="KW-0862">Zinc</keyword>
<reference evidence="16" key="2">
    <citation type="submission" date="2015-06" db="UniProtKB">
        <authorList>
            <consortium name="EnsemblMetazoa"/>
        </authorList>
    </citation>
    <scope>IDENTIFICATION</scope>
</reference>
<dbReference type="PROSITE" id="PS51079">
    <property type="entry name" value="MBT"/>
    <property type="match status" value="4"/>
</dbReference>
<dbReference type="Proteomes" id="UP000015104">
    <property type="component" value="Unassembled WGS sequence"/>
</dbReference>
<dbReference type="PROSITE" id="PS51024">
    <property type="entry name" value="ZF_FCS"/>
    <property type="match status" value="1"/>
</dbReference>
<keyword evidence="8" id="KW-0238">DNA-binding</keyword>
<dbReference type="GO" id="GO:0003677">
    <property type="term" value="F:DNA binding"/>
    <property type="evidence" value="ECO:0007669"/>
    <property type="project" value="UniProtKB-KW"/>
</dbReference>
<keyword evidence="3" id="KW-0677">Repeat</keyword>